<dbReference type="SMART" id="SM00257">
    <property type="entry name" value="LysM"/>
    <property type="match status" value="1"/>
</dbReference>
<evidence type="ECO:0000313" key="4">
    <source>
        <dbReference type="Proteomes" id="UP000520198"/>
    </source>
</evidence>
<dbReference type="Gene3D" id="3.10.350.10">
    <property type="entry name" value="LysM domain"/>
    <property type="match status" value="1"/>
</dbReference>
<keyword evidence="4" id="KW-1185">Reference proteome</keyword>
<feature type="compositionally biased region" description="Polar residues" evidence="1">
    <location>
        <begin position="236"/>
        <end position="250"/>
    </location>
</feature>
<dbReference type="CDD" id="cd00118">
    <property type="entry name" value="LysM"/>
    <property type="match status" value="1"/>
</dbReference>
<feature type="region of interest" description="Disordered" evidence="1">
    <location>
        <begin position="209"/>
        <end position="250"/>
    </location>
</feature>
<dbReference type="InterPro" id="IPR036779">
    <property type="entry name" value="LysM_dom_sf"/>
</dbReference>
<feature type="compositionally biased region" description="Low complexity" evidence="1">
    <location>
        <begin position="211"/>
        <end position="235"/>
    </location>
</feature>
<dbReference type="InterPro" id="IPR018392">
    <property type="entry name" value="LysM"/>
</dbReference>
<reference evidence="3 4" key="1">
    <citation type="submission" date="2020-06" db="EMBL/GenBank/DDBJ databases">
        <authorList>
            <person name="Grouzdev D.S."/>
        </authorList>
    </citation>
    <scope>NUCLEOTIDE SEQUENCE [LARGE SCALE GENOMIC DNA]</scope>
    <source>
        <strain evidence="3 4">HO-A22</strain>
    </source>
</reference>
<dbReference type="PANTHER" id="PTHR34700">
    <property type="entry name" value="POTASSIUM BINDING PROTEIN KBP"/>
    <property type="match status" value="1"/>
</dbReference>
<proteinExistence type="predicted"/>
<dbReference type="Pfam" id="PF01476">
    <property type="entry name" value="LysM"/>
    <property type="match status" value="1"/>
</dbReference>
<evidence type="ECO:0000259" key="2">
    <source>
        <dbReference type="PROSITE" id="PS51782"/>
    </source>
</evidence>
<dbReference type="PROSITE" id="PS51782">
    <property type="entry name" value="LYSM"/>
    <property type="match status" value="1"/>
</dbReference>
<sequence length="596" mass="60068">MIKNKAGWVALTVLAAATALMVFVVQPNLRGGKEASADGTANAPAQTGETASSTGGPQPTPAASAETAAKPDDASKVAEPQPVASAVDAKPPVEDASIPGFDVLRVEPDGSTVVAGHAAPGAKLEILNGTTVVGTADVGVTGDFAAVFDTPLPAGDYQLTLRAVGEDGVARNSQEVATVSVPKDATGQLLAMVSKPGEASRLLTTPDALGSATQTTDTPASQPAAATSADVASATPQATSDATANTAKPNGATGLQVTAVEIEGAKMFVAGSAKPGALVRIYADDKLLGEMKADDKGHFVVDGEIELSVGSHIIRADMLSEDASKVVMRASVPFDRPAGAQVAAVAGPVSAAATAGLDGLRAEAGKALALLKGLFADGKVPTGEQLAAARSASEFSLKSLADFRLTDNSDQALSDEVARTAKAAADALAVLKDAPQDASSVAAALGKVEASVGAILAERGSATPAVTAAAEPVVSGEVAEASGAAKVKGAGSAIANDVAAAQPSMASTESPTQPETVEQAPLKESKSSVIIRRGDTLWQISRRVYGAGVRYTTIYLANQAQIENPDRIRPGQVFGVPDQALSDEESREIHKKHMKQ</sequence>
<dbReference type="EMBL" id="JABWDU010000001">
    <property type="protein sequence ID" value="NVD38315.1"/>
    <property type="molecule type" value="Genomic_DNA"/>
</dbReference>
<evidence type="ECO:0000313" key="3">
    <source>
        <dbReference type="EMBL" id="NVD38315.1"/>
    </source>
</evidence>
<dbReference type="AlphaFoldDB" id="A0A7Y6Q3I1"/>
<feature type="compositionally biased region" description="Polar residues" evidence="1">
    <location>
        <begin position="43"/>
        <end position="57"/>
    </location>
</feature>
<protein>
    <submittedName>
        <fullName evidence="3">LysM peptidoglycan-binding domain-containing protein</fullName>
    </submittedName>
</protein>
<accession>A0A7Y6Q3I1</accession>
<comment type="caution">
    <text evidence="3">The sequence shown here is derived from an EMBL/GenBank/DDBJ whole genome shotgun (WGS) entry which is preliminary data.</text>
</comment>
<name>A0A7Y6Q3I1_9HYPH</name>
<feature type="region of interest" description="Disordered" evidence="1">
    <location>
        <begin position="502"/>
        <end position="523"/>
    </location>
</feature>
<feature type="domain" description="LysM" evidence="2">
    <location>
        <begin position="527"/>
        <end position="576"/>
    </location>
</feature>
<evidence type="ECO:0000256" key="1">
    <source>
        <dbReference type="SAM" id="MobiDB-lite"/>
    </source>
</evidence>
<dbReference type="PANTHER" id="PTHR34700:SF4">
    <property type="entry name" value="PHAGE-LIKE ELEMENT PBSX PROTEIN XKDP"/>
    <property type="match status" value="1"/>
</dbReference>
<feature type="compositionally biased region" description="Polar residues" evidence="1">
    <location>
        <begin position="504"/>
        <end position="516"/>
    </location>
</feature>
<feature type="region of interest" description="Disordered" evidence="1">
    <location>
        <begin position="33"/>
        <end position="92"/>
    </location>
</feature>
<dbReference type="Proteomes" id="UP000520198">
    <property type="component" value="Unassembled WGS sequence"/>
</dbReference>
<dbReference type="InterPro" id="IPR052196">
    <property type="entry name" value="Bact_Kbp"/>
</dbReference>
<gene>
    <name evidence="3" type="ORF">HT585_05570</name>
</gene>
<organism evidence="3 4">
    <name type="scientific">Ensifer oleiphilus</name>
    <dbReference type="NCBI Taxonomy" id="2742698"/>
    <lineage>
        <taxon>Bacteria</taxon>
        <taxon>Pseudomonadati</taxon>
        <taxon>Pseudomonadota</taxon>
        <taxon>Alphaproteobacteria</taxon>
        <taxon>Hyphomicrobiales</taxon>
        <taxon>Rhizobiaceae</taxon>
        <taxon>Sinorhizobium/Ensifer group</taxon>
        <taxon>Ensifer</taxon>
    </lineage>
</organism>
<dbReference type="RefSeq" id="WP_176351960.1">
    <property type="nucleotide sequence ID" value="NZ_JABWDU010000001.1"/>
</dbReference>